<keyword evidence="1" id="KW-0677">Repeat</keyword>
<dbReference type="Pfam" id="PF12796">
    <property type="entry name" value="Ank_2"/>
    <property type="match status" value="3"/>
</dbReference>
<dbReference type="Gene3D" id="2.60.40.10">
    <property type="entry name" value="Immunoglobulins"/>
    <property type="match status" value="1"/>
</dbReference>
<dbReference type="InterPro" id="IPR051578">
    <property type="entry name" value="GDPD"/>
</dbReference>
<dbReference type="FunCoup" id="A0A151Z836">
    <property type="interactions" value="1"/>
</dbReference>
<evidence type="ECO:0000256" key="4">
    <source>
        <dbReference type="PROSITE-ProRule" id="PRU00023"/>
    </source>
</evidence>
<dbReference type="GO" id="GO:2001070">
    <property type="term" value="F:starch binding"/>
    <property type="evidence" value="ECO:0007669"/>
    <property type="project" value="InterPro"/>
</dbReference>
<dbReference type="OrthoDB" id="197419at2759"/>
<dbReference type="PANTHER" id="PTHR22958">
    <property type="entry name" value="GLYCEROPHOSPHORYL DIESTER PHOSPHODIESTERASE"/>
    <property type="match status" value="1"/>
</dbReference>
<dbReference type="CDD" id="cd08572">
    <property type="entry name" value="GDPD_GDE5_like"/>
    <property type="match status" value="1"/>
</dbReference>
<evidence type="ECO:0000313" key="10">
    <source>
        <dbReference type="Proteomes" id="UP000076078"/>
    </source>
</evidence>
<dbReference type="InterPro" id="IPR013783">
    <property type="entry name" value="Ig-like_fold"/>
</dbReference>
<dbReference type="Pfam" id="PF00686">
    <property type="entry name" value="CBM_20"/>
    <property type="match status" value="1"/>
</dbReference>
<dbReference type="EMBL" id="LODT01000037">
    <property type="protein sequence ID" value="KYQ90095.1"/>
    <property type="molecule type" value="Genomic_DNA"/>
</dbReference>
<evidence type="ECO:0000256" key="2">
    <source>
        <dbReference type="ARBA" id="ARBA00022801"/>
    </source>
</evidence>
<dbReference type="Pfam" id="PF25329">
    <property type="entry name" value="C2_GDE1"/>
    <property type="match status" value="1"/>
</dbReference>
<dbReference type="PROSITE" id="PS51166">
    <property type="entry name" value="CBM20"/>
    <property type="match status" value="1"/>
</dbReference>
<comment type="caution">
    <text evidence="9">The sequence shown here is derived from an EMBL/GenBank/DDBJ whole genome shotgun (WGS) entry which is preliminary data.</text>
</comment>
<feature type="compositionally biased region" description="Low complexity" evidence="5">
    <location>
        <begin position="1408"/>
        <end position="1420"/>
    </location>
</feature>
<feature type="region of interest" description="Disordered" evidence="5">
    <location>
        <begin position="1144"/>
        <end position="1166"/>
    </location>
</feature>
<accession>A0A151Z836</accession>
<dbReference type="CDD" id="cd14447">
    <property type="entry name" value="SPX"/>
    <property type="match status" value="1"/>
</dbReference>
<evidence type="ECO:0000256" key="5">
    <source>
        <dbReference type="SAM" id="MobiDB-lite"/>
    </source>
</evidence>
<evidence type="ECO:0000256" key="3">
    <source>
        <dbReference type="ARBA" id="ARBA00023043"/>
    </source>
</evidence>
<gene>
    <name evidence="9" type="ORF">DLAC_08680</name>
</gene>
<evidence type="ECO:0000259" key="6">
    <source>
        <dbReference type="PROSITE" id="PS51166"/>
    </source>
</evidence>
<dbReference type="PROSITE" id="PS50297">
    <property type="entry name" value="ANK_REP_REGION"/>
    <property type="match status" value="2"/>
</dbReference>
<protein>
    <recommendedName>
        <fullName evidence="11">Glycerophosphodiester phosphodiesterase</fullName>
    </recommendedName>
</protein>
<feature type="repeat" description="ANK" evidence="4">
    <location>
        <begin position="395"/>
        <end position="427"/>
    </location>
</feature>
<feature type="repeat" description="ANK" evidence="4">
    <location>
        <begin position="619"/>
        <end position="651"/>
    </location>
</feature>
<feature type="domain" description="GP-PDE" evidence="8">
    <location>
        <begin position="1060"/>
        <end position="1407"/>
    </location>
</feature>
<evidence type="ECO:0000256" key="1">
    <source>
        <dbReference type="ARBA" id="ARBA00022737"/>
    </source>
</evidence>
<dbReference type="InterPro" id="IPR004331">
    <property type="entry name" value="SPX_dom"/>
</dbReference>
<dbReference type="Proteomes" id="UP000076078">
    <property type="component" value="Unassembled WGS sequence"/>
</dbReference>
<evidence type="ECO:0008006" key="11">
    <source>
        <dbReference type="Google" id="ProtNLM"/>
    </source>
</evidence>
<dbReference type="Pfam" id="PF03009">
    <property type="entry name" value="GDPD"/>
    <property type="match status" value="1"/>
</dbReference>
<dbReference type="PROSITE" id="PS51704">
    <property type="entry name" value="GP_PDE"/>
    <property type="match status" value="1"/>
</dbReference>
<evidence type="ECO:0000259" key="8">
    <source>
        <dbReference type="PROSITE" id="PS51704"/>
    </source>
</evidence>
<feature type="region of interest" description="Disordered" evidence="5">
    <location>
        <begin position="216"/>
        <end position="247"/>
    </location>
</feature>
<reference evidence="9 10" key="1">
    <citation type="submission" date="2015-12" db="EMBL/GenBank/DDBJ databases">
        <title>Dictyostelia acquired genes for synthesis and detection of signals that induce cell-type specialization by lateral gene transfer from prokaryotes.</title>
        <authorList>
            <person name="Gloeckner G."/>
            <person name="Schaap P."/>
        </authorList>
    </citation>
    <scope>NUCLEOTIDE SEQUENCE [LARGE SCALE GENOMIC DNA]</scope>
    <source>
        <strain evidence="9 10">TK</strain>
    </source>
</reference>
<dbReference type="PROSITE" id="PS50088">
    <property type="entry name" value="ANK_REPEAT"/>
    <property type="match status" value="3"/>
</dbReference>
<dbReference type="GO" id="GO:0046475">
    <property type="term" value="P:glycerophospholipid catabolic process"/>
    <property type="evidence" value="ECO:0007669"/>
    <property type="project" value="TreeGrafter"/>
</dbReference>
<dbReference type="InterPro" id="IPR002110">
    <property type="entry name" value="Ankyrin_rpt"/>
</dbReference>
<evidence type="ECO:0000259" key="7">
    <source>
        <dbReference type="PROSITE" id="PS51382"/>
    </source>
</evidence>
<name>A0A151Z836_TIELA</name>
<dbReference type="InParanoid" id="A0A151Z836"/>
<dbReference type="InterPro" id="IPR013784">
    <property type="entry name" value="Carb-bd-like_fold"/>
</dbReference>
<dbReference type="InterPro" id="IPR017946">
    <property type="entry name" value="PLC-like_Pdiesterase_TIM-brl"/>
</dbReference>
<feature type="region of interest" description="Disordered" evidence="5">
    <location>
        <begin position="1408"/>
        <end position="1428"/>
    </location>
</feature>
<dbReference type="OMA" id="GLMLCSW"/>
<dbReference type="InterPro" id="IPR002044">
    <property type="entry name" value="CBM20"/>
</dbReference>
<dbReference type="Gene3D" id="1.25.40.20">
    <property type="entry name" value="Ankyrin repeat-containing domain"/>
    <property type="match status" value="2"/>
</dbReference>
<dbReference type="SUPFAM" id="SSF51695">
    <property type="entry name" value="PLC-like phosphodiesterases"/>
    <property type="match status" value="1"/>
</dbReference>
<feature type="region of interest" description="Disordered" evidence="5">
    <location>
        <begin position="42"/>
        <end position="68"/>
    </location>
</feature>
<keyword evidence="3 4" id="KW-0040">ANK repeat</keyword>
<feature type="compositionally biased region" description="Polar residues" evidence="5">
    <location>
        <begin position="224"/>
        <end position="246"/>
    </location>
</feature>
<keyword evidence="10" id="KW-1185">Reference proteome</keyword>
<dbReference type="PROSITE" id="PS51382">
    <property type="entry name" value="SPX"/>
    <property type="match status" value="1"/>
</dbReference>
<feature type="region of interest" description="Disordered" evidence="5">
    <location>
        <begin position="732"/>
        <end position="765"/>
    </location>
</feature>
<proteinExistence type="predicted"/>
<sequence>MKFSKNLKNVTFWSHHYIPYQKLKRKLRNLFSPPVSPVNLDVHLHSNSSKSSSSINNNSNGNTPTDHGKEFLNQLEIEIKKVNDFLVQERLPMIVNRFSDVLSKYKAIDFSSPFSVSLGVSLMSPQNERQQQQQQQQQQIPLQQVQSLALDQSSSSLGFYSEQQQMSSVEVDIITSFQIAMEDILKQLGELDQFAQLNVQAIQKLLSSYSKQKLKTTSNRTRKTSLTTGGVSNLDKTPSPLSSPMSQHAHHSNIKETIDLFFNDTVKPLELYSTSQLKKLTIEIEIDYQSICQSSIYILNNSYLSLLNSKEKQLSNHVSVFCQSVVNNNIQSVELILKEIKNLMIELNLSADTVMWVKTIHDCIHKSCFLGNLEMTEYLFKTFDKIVNINYSDEKDKQFIHIASENGHATIVSFLLDHGANIECNDFLSRKPLHLSCKGCHYECVELLVEKQAQLNSLDREGCTPLFLACRQPKNNHLVIQLLLKLGSLLTPGPYGRNPIHEITSKGSIENLEVFLDHFRSSIPNQPSLCQLINCQDLFGRTPLFECIKNGHLESVQMLLREPAGVLIETLDEEKRSPLHEATAHGKKLALELIISHLQKDPIQTKENLSRIINLQDDDGWSALHDASFYNYTDCAKVLLEKGANPYLLDKADRSPIVHSLYRGNIKTSMIIMEFLKANPEMIIANESTPTLRDSKGILQPPPKLDLLNQIQQSQQIKENLTTPSTITVVSPTTSVNSNSSNGSFNSMSPPPLPNSPGGSKTKKIPKGLMSSVTFRISLPSTAMKPGQIIGMVGNRKAIGSWSPNSALLFSRDQTTTSVEDTIGWIGKVSVPVAVQLEYKYVIFEGTRLDSWETLPENRTFTPHEEEEFVDDGLFGQNEEISNSDDKSLSQSTVFVEKGWLVQDSQVRIRFGETTSTDPQRKVVSPVYLFNGKEQAGRVVVTLRDRNGQVVQSGGVMGQNYITLPISKDQSVIIQTSQLMPLYSVHFEIYRRGMSSVMIGRSVIFLQDIQGPQAAYRKTIPIVNSSFVTVGELTFFPLVILPFTHPKVSDVLSKTYWKSTLLIGHRGGGAENSRSVGKYKRTHIKENTILSFVTAASLGAQYVEFDVQISRDLVPVIFHDFEIQTRDKLKIPINKLNSDYFKQKSNSQASQEEDSKSTSQSKKTIPLSKVKSKSMLDIFENSSGTKKGLSMSSSSISPIMESEQASTGASGDKGNSGHGAGHGNPQELLHDSLATLEETFKKVPIQTGFNIEIKYPSQEREAELKLNSIARNDYVDIILKTVFELAGERSIIFSSFDPDICILCSLKQPKYPVFFLSNAGITQHSDPRCNSIYEAIRFSKSAHCLGIVTNSKILCEGPPIISQVKSQGLMLVSWGSENNDPAFVDLQEALGCDALIVDHVAYVSKSYNNNNKNNNNNNNNITTTLQDK</sequence>
<feature type="compositionally biased region" description="Low complexity" evidence="5">
    <location>
        <begin position="46"/>
        <end position="62"/>
    </location>
</feature>
<dbReference type="STRING" id="361077.A0A151Z836"/>
<feature type="compositionally biased region" description="Low complexity" evidence="5">
    <location>
        <begin position="1183"/>
        <end position="1203"/>
    </location>
</feature>
<dbReference type="InterPro" id="IPR030395">
    <property type="entry name" value="GP_PDE_dom"/>
</dbReference>
<dbReference type="Pfam" id="PF13637">
    <property type="entry name" value="Ank_4"/>
    <property type="match status" value="1"/>
</dbReference>
<dbReference type="InterPro" id="IPR057506">
    <property type="entry name" value="C2_GPCPD1"/>
</dbReference>
<feature type="repeat" description="ANK" evidence="4">
    <location>
        <begin position="428"/>
        <end position="460"/>
    </location>
</feature>
<feature type="compositionally biased region" description="Low complexity" evidence="5">
    <location>
        <begin position="732"/>
        <end position="748"/>
    </location>
</feature>
<dbReference type="SUPFAM" id="SSF48403">
    <property type="entry name" value="Ankyrin repeat"/>
    <property type="match status" value="2"/>
</dbReference>
<dbReference type="Gene3D" id="3.20.20.190">
    <property type="entry name" value="Phosphatidylinositol (PI) phosphodiesterase"/>
    <property type="match status" value="1"/>
</dbReference>
<dbReference type="SMART" id="SM00248">
    <property type="entry name" value="ANK"/>
    <property type="match status" value="9"/>
</dbReference>
<keyword evidence="2" id="KW-0378">Hydrolase</keyword>
<dbReference type="InterPro" id="IPR036770">
    <property type="entry name" value="Ankyrin_rpt-contain_sf"/>
</dbReference>
<dbReference type="PANTHER" id="PTHR22958:SF39">
    <property type="entry name" value="GP-PDE DOMAIN-CONTAINING PROTEIN"/>
    <property type="match status" value="1"/>
</dbReference>
<evidence type="ECO:0000313" key="9">
    <source>
        <dbReference type="EMBL" id="KYQ90095.1"/>
    </source>
</evidence>
<dbReference type="SMART" id="SM01065">
    <property type="entry name" value="CBM_2"/>
    <property type="match status" value="1"/>
</dbReference>
<feature type="domain" description="CBM20" evidence="6">
    <location>
        <begin position="765"/>
        <end position="877"/>
    </location>
</feature>
<organism evidence="9 10">
    <name type="scientific">Tieghemostelium lacteum</name>
    <name type="common">Slime mold</name>
    <name type="synonym">Dictyostelium lacteum</name>
    <dbReference type="NCBI Taxonomy" id="361077"/>
    <lineage>
        <taxon>Eukaryota</taxon>
        <taxon>Amoebozoa</taxon>
        <taxon>Evosea</taxon>
        <taxon>Eumycetozoa</taxon>
        <taxon>Dictyostelia</taxon>
        <taxon>Dictyosteliales</taxon>
        <taxon>Raperosteliaceae</taxon>
        <taxon>Tieghemostelium</taxon>
    </lineage>
</organism>
<feature type="region of interest" description="Disordered" evidence="5">
    <location>
        <begin position="1183"/>
        <end position="1227"/>
    </location>
</feature>
<dbReference type="SUPFAM" id="SSF49452">
    <property type="entry name" value="Starch-binding domain-like"/>
    <property type="match status" value="1"/>
</dbReference>
<dbReference type="GO" id="GO:0008081">
    <property type="term" value="F:phosphoric diester hydrolase activity"/>
    <property type="evidence" value="ECO:0007669"/>
    <property type="project" value="InterPro"/>
</dbReference>
<feature type="domain" description="SPX" evidence="7">
    <location>
        <begin position="1"/>
        <end position="223"/>
    </location>
</feature>